<organism evidence="4 5">
    <name type="scientific">Ensete ventricosum</name>
    <name type="common">Abyssinian banana</name>
    <name type="synonym">Musa ensete</name>
    <dbReference type="NCBI Taxonomy" id="4639"/>
    <lineage>
        <taxon>Eukaryota</taxon>
        <taxon>Viridiplantae</taxon>
        <taxon>Streptophyta</taxon>
        <taxon>Embryophyta</taxon>
        <taxon>Tracheophyta</taxon>
        <taxon>Spermatophyta</taxon>
        <taxon>Magnoliopsida</taxon>
        <taxon>Liliopsida</taxon>
        <taxon>Zingiberales</taxon>
        <taxon>Musaceae</taxon>
        <taxon>Ensete</taxon>
    </lineage>
</organism>
<dbReference type="GO" id="GO:0005634">
    <property type="term" value="C:nucleus"/>
    <property type="evidence" value="ECO:0007669"/>
    <property type="project" value="UniProtKB-SubCell"/>
</dbReference>
<dbReference type="EMBL" id="AMZH03016226">
    <property type="protein sequence ID" value="RRT44815.1"/>
    <property type="molecule type" value="Genomic_DNA"/>
</dbReference>
<sequence>MFETFRWWGKKQKALPRRKNKRKLVSRRQSLADAGMMWKSGVRRSTRIKSRPLQFWRGERFLYGRIHDSEYHFMLIHSLCYLILLKSIDYIEIFDMFLL</sequence>
<protein>
    <submittedName>
        <fullName evidence="4">Uncharacterized protein</fullName>
    </submittedName>
</protein>
<reference evidence="4 5" key="1">
    <citation type="journal article" date="2014" name="Agronomy (Basel)">
        <title>A Draft Genome Sequence for Ensete ventricosum, the Drought-Tolerant Tree Against Hunger.</title>
        <authorList>
            <person name="Harrison J."/>
            <person name="Moore K.A."/>
            <person name="Paszkiewicz K."/>
            <person name="Jones T."/>
            <person name="Grant M."/>
            <person name="Ambacheew D."/>
            <person name="Muzemil S."/>
            <person name="Studholme D.J."/>
        </authorList>
    </citation>
    <scope>NUCLEOTIDE SEQUENCE [LARGE SCALE GENOMIC DNA]</scope>
</reference>
<dbReference type="Proteomes" id="UP000287651">
    <property type="component" value="Unassembled WGS sequence"/>
</dbReference>
<evidence type="ECO:0000256" key="2">
    <source>
        <dbReference type="ARBA" id="ARBA00010291"/>
    </source>
</evidence>
<evidence type="ECO:0000313" key="4">
    <source>
        <dbReference type="EMBL" id="RRT44815.1"/>
    </source>
</evidence>
<dbReference type="GO" id="GO:0051315">
    <property type="term" value="P:attachment of mitotic spindle microtubules to kinetochore"/>
    <property type="evidence" value="ECO:0007669"/>
    <property type="project" value="TreeGrafter"/>
</dbReference>
<dbReference type="GO" id="GO:0051455">
    <property type="term" value="P:spindle attachment to meiosis I kinetochore"/>
    <property type="evidence" value="ECO:0007669"/>
    <property type="project" value="TreeGrafter"/>
</dbReference>
<evidence type="ECO:0000313" key="5">
    <source>
        <dbReference type="Proteomes" id="UP000287651"/>
    </source>
</evidence>
<name>A0A426XZ69_ENSVE</name>
<dbReference type="InterPro" id="IPR028386">
    <property type="entry name" value="CENP-C/Mif2/cnp3"/>
</dbReference>
<comment type="similarity">
    <text evidence="2">Belongs to the CENP-C/MIF2 family.</text>
</comment>
<comment type="subcellular location">
    <subcellularLocation>
        <location evidence="1">Nucleus</location>
    </subcellularLocation>
</comment>
<dbReference type="GO" id="GO:0019237">
    <property type="term" value="F:centromeric DNA binding"/>
    <property type="evidence" value="ECO:0007669"/>
    <property type="project" value="InterPro"/>
</dbReference>
<evidence type="ECO:0000256" key="3">
    <source>
        <dbReference type="ARBA" id="ARBA00023242"/>
    </source>
</evidence>
<dbReference type="GO" id="GO:0000776">
    <property type="term" value="C:kinetochore"/>
    <property type="evidence" value="ECO:0007669"/>
    <property type="project" value="InterPro"/>
</dbReference>
<gene>
    <name evidence="4" type="ORF">B296_00055521</name>
</gene>
<dbReference type="PANTHER" id="PTHR16684:SF11">
    <property type="entry name" value="CENTROMERE PROTEIN C"/>
    <property type="match status" value="1"/>
</dbReference>
<dbReference type="GO" id="GO:0051382">
    <property type="term" value="P:kinetochore assembly"/>
    <property type="evidence" value="ECO:0007669"/>
    <property type="project" value="InterPro"/>
</dbReference>
<evidence type="ECO:0000256" key="1">
    <source>
        <dbReference type="ARBA" id="ARBA00004123"/>
    </source>
</evidence>
<dbReference type="AlphaFoldDB" id="A0A426XZ69"/>
<keyword evidence="3" id="KW-0539">Nucleus</keyword>
<proteinExistence type="inferred from homology"/>
<comment type="caution">
    <text evidence="4">The sequence shown here is derived from an EMBL/GenBank/DDBJ whole genome shotgun (WGS) entry which is preliminary data.</text>
</comment>
<accession>A0A426XZ69</accession>
<dbReference type="PANTHER" id="PTHR16684">
    <property type="entry name" value="CENTROMERE PROTEIN C"/>
    <property type="match status" value="1"/>
</dbReference>